<keyword evidence="5" id="KW-0812">Transmembrane</keyword>
<dbReference type="SUPFAM" id="SSF53756">
    <property type="entry name" value="UDP-Glycosyltransferase/glycogen phosphorylase"/>
    <property type="match status" value="1"/>
</dbReference>
<comment type="caution">
    <text evidence="12">The sequence shown here is derived from an EMBL/GenBank/DDBJ whole genome shotgun (WGS) entry which is preliminary data.</text>
</comment>
<dbReference type="Pfam" id="PF17039">
    <property type="entry name" value="Glyco_tran_10_N"/>
    <property type="match status" value="1"/>
</dbReference>
<dbReference type="GO" id="GO:0016020">
    <property type="term" value="C:membrane"/>
    <property type="evidence" value="ECO:0007669"/>
    <property type="project" value="UniProtKB-SubCell"/>
</dbReference>
<organism evidence="12 13">
    <name type="scientific">Prosthecomicrobium pneumaticum</name>
    <dbReference type="NCBI Taxonomy" id="81895"/>
    <lineage>
        <taxon>Bacteria</taxon>
        <taxon>Pseudomonadati</taxon>
        <taxon>Pseudomonadota</taxon>
        <taxon>Alphaproteobacteria</taxon>
        <taxon>Hyphomicrobiales</taxon>
        <taxon>Kaistiaceae</taxon>
        <taxon>Prosthecomicrobium</taxon>
    </lineage>
</organism>
<dbReference type="PANTHER" id="PTHR11929:SF194">
    <property type="entry name" value="ALPHA-(1,3)-FUCOSYLTRANSFERASE 10"/>
    <property type="match status" value="1"/>
</dbReference>
<evidence type="ECO:0000256" key="5">
    <source>
        <dbReference type="ARBA" id="ARBA00022692"/>
    </source>
</evidence>
<comment type="similarity">
    <text evidence="2">Belongs to the glycosyltransferase 10 family.</text>
</comment>
<keyword evidence="6" id="KW-0735">Signal-anchor</keyword>
<evidence type="ECO:0000259" key="10">
    <source>
        <dbReference type="Pfam" id="PF00852"/>
    </source>
</evidence>
<keyword evidence="9" id="KW-0325">Glycoprotein</keyword>
<evidence type="ECO:0000313" key="13">
    <source>
        <dbReference type="Proteomes" id="UP000523821"/>
    </source>
</evidence>
<evidence type="ECO:0000256" key="2">
    <source>
        <dbReference type="ARBA" id="ARBA00008919"/>
    </source>
</evidence>
<dbReference type="InterPro" id="IPR055270">
    <property type="entry name" value="Glyco_tran_10_C"/>
</dbReference>
<comment type="subcellular location">
    <subcellularLocation>
        <location evidence="1">Membrane</location>
        <topology evidence="1">Single-pass membrane protein</topology>
    </subcellularLocation>
</comment>
<dbReference type="RefSeq" id="WP_183858325.1">
    <property type="nucleotide sequence ID" value="NZ_JACHOO010000011.1"/>
</dbReference>
<evidence type="ECO:0000256" key="4">
    <source>
        <dbReference type="ARBA" id="ARBA00022679"/>
    </source>
</evidence>
<keyword evidence="13" id="KW-1185">Reference proteome</keyword>
<dbReference type="PANTHER" id="PTHR11929">
    <property type="entry name" value="ALPHA- 1,3 -FUCOSYLTRANSFERASE"/>
    <property type="match status" value="1"/>
</dbReference>
<evidence type="ECO:0000256" key="9">
    <source>
        <dbReference type="ARBA" id="ARBA00023180"/>
    </source>
</evidence>
<dbReference type="Gene3D" id="3.40.50.11660">
    <property type="entry name" value="Glycosyl transferase family 10, C-terminal domain"/>
    <property type="match status" value="1"/>
</dbReference>
<evidence type="ECO:0008006" key="14">
    <source>
        <dbReference type="Google" id="ProtNLM"/>
    </source>
</evidence>
<keyword evidence="4" id="KW-0808">Transferase</keyword>
<feature type="domain" description="Fucosyltransferase N-terminal" evidence="11">
    <location>
        <begin position="3"/>
        <end position="103"/>
    </location>
</feature>
<evidence type="ECO:0000259" key="11">
    <source>
        <dbReference type="Pfam" id="PF17039"/>
    </source>
</evidence>
<evidence type="ECO:0000256" key="3">
    <source>
        <dbReference type="ARBA" id="ARBA00022676"/>
    </source>
</evidence>
<evidence type="ECO:0000256" key="7">
    <source>
        <dbReference type="ARBA" id="ARBA00022989"/>
    </source>
</evidence>
<dbReference type="InterPro" id="IPR001503">
    <property type="entry name" value="Glyco_trans_10"/>
</dbReference>
<accession>A0A7W9FQ95</accession>
<name>A0A7W9FQ95_9HYPH</name>
<dbReference type="Pfam" id="PF00852">
    <property type="entry name" value="Glyco_transf_10"/>
    <property type="match status" value="1"/>
</dbReference>
<keyword evidence="7" id="KW-1133">Transmembrane helix</keyword>
<reference evidence="12 13" key="1">
    <citation type="submission" date="2020-08" db="EMBL/GenBank/DDBJ databases">
        <title>Genomic Encyclopedia of Type Strains, Phase IV (KMG-IV): sequencing the most valuable type-strain genomes for metagenomic binning, comparative biology and taxonomic classification.</title>
        <authorList>
            <person name="Goeker M."/>
        </authorList>
    </citation>
    <scope>NUCLEOTIDE SEQUENCE [LARGE SCALE GENOMIC DNA]</scope>
    <source>
        <strain evidence="12 13">DSM 16268</strain>
    </source>
</reference>
<protein>
    <recommendedName>
        <fullName evidence="14">Alpha-1,3-fucosyltransferase</fullName>
    </recommendedName>
</protein>
<dbReference type="EMBL" id="JACHOO010000011">
    <property type="protein sequence ID" value="MBB5754887.1"/>
    <property type="molecule type" value="Genomic_DNA"/>
</dbReference>
<gene>
    <name evidence="12" type="ORF">GGQ63_003984</name>
</gene>
<sequence>MPLILIQTGFFGAPVATDSARPDADTVFTTDRSRIAQADAVVFHLPDIVRKGLRGMPKWPGQLWVAWTMESIVNCRPLADPEVMRHFDLRMTYQRDADVWTPYLPPAEAFAAARAAPRTPKHWDRPVALFQSSKLTASGRNALLADLARHLPIDSYGAFMHNRDLPQPDRGPATKAAVIAAYPFCIAFENAIAPDYVTEKLYDPLLAGAVPIYLGAPNAPAFAPEGSYIDAGRFADMAALAAHLRRLTAEREAYEAHFRWRDRPLPAALTSMIETVRVPAFDRLAALVERRAPPVRPAGRPFYPFGRWLPFRGRLG</sequence>
<keyword evidence="8" id="KW-0472">Membrane</keyword>
<dbReference type="AlphaFoldDB" id="A0A7W9FQ95"/>
<dbReference type="Proteomes" id="UP000523821">
    <property type="component" value="Unassembled WGS sequence"/>
</dbReference>
<feature type="domain" description="Fucosyltransferase C-terminal" evidence="10">
    <location>
        <begin position="125"/>
        <end position="264"/>
    </location>
</feature>
<evidence type="ECO:0000256" key="8">
    <source>
        <dbReference type="ARBA" id="ARBA00023136"/>
    </source>
</evidence>
<dbReference type="GO" id="GO:0046920">
    <property type="term" value="F:alpha-(1-&gt;3)-fucosyltransferase activity"/>
    <property type="evidence" value="ECO:0007669"/>
    <property type="project" value="TreeGrafter"/>
</dbReference>
<proteinExistence type="inferred from homology"/>
<dbReference type="InterPro" id="IPR038577">
    <property type="entry name" value="GT10-like_C_sf"/>
</dbReference>
<keyword evidence="3" id="KW-0328">Glycosyltransferase</keyword>
<evidence type="ECO:0000313" key="12">
    <source>
        <dbReference type="EMBL" id="MBB5754887.1"/>
    </source>
</evidence>
<evidence type="ECO:0000256" key="6">
    <source>
        <dbReference type="ARBA" id="ARBA00022968"/>
    </source>
</evidence>
<evidence type="ECO:0000256" key="1">
    <source>
        <dbReference type="ARBA" id="ARBA00004167"/>
    </source>
</evidence>
<dbReference type="InterPro" id="IPR031481">
    <property type="entry name" value="Glyco_tran_10_N"/>
</dbReference>